<evidence type="ECO:0000313" key="2">
    <source>
        <dbReference type="Proteomes" id="UP001500908"/>
    </source>
</evidence>
<comment type="caution">
    <text evidence="1">The sequence shown here is derived from an EMBL/GenBank/DDBJ whole genome shotgun (WGS) entry which is preliminary data.</text>
</comment>
<sequence length="119" mass="12856">MWAVVVDASHDGVTEPPELGDYAQGQAHALMVQALESAAEEGVTYSGDPVLNPEVISLAPEENPTTADIEDCADGSAWIPAENRTDSQIKPRRIEATASYDGLVWRVSEMRIWEPGSCD</sequence>
<reference evidence="2" key="1">
    <citation type="journal article" date="2019" name="Int. J. Syst. Evol. Microbiol.">
        <title>The Global Catalogue of Microorganisms (GCM) 10K type strain sequencing project: providing services to taxonomists for standard genome sequencing and annotation.</title>
        <authorList>
            <consortium name="The Broad Institute Genomics Platform"/>
            <consortium name="The Broad Institute Genome Sequencing Center for Infectious Disease"/>
            <person name="Wu L."/>
            <person name="Ma J."/>
        </authorList>
    </citation>
    <scope>NUCLEOTIDE SEQUENCE [LARGE SCALE GENOMIC DNA]</scope>
    <source>
        <strain evidence="2">JCM 17137</strain>
    </source>
</reference>
<evidence type="ECO:0000313" key="1">
    <source>
        <dbReference type="EMBL" id="GAA3744463.1"/>
    </source>
</evidence>
<dbReference type="EMBL" id="BAABDD010000010">
    <property type="protein sequence ID" value="GAA3744463.1"/>
    <property type="molecule type" value="Genomic_DNA"/>
</dbReference>
<keyword evidence="2" id="KW-1185">Reference proteome</keyword>
<proteinExistence type="predicted"/>
<name>A0ABP7FPE9_9ACTN</name>
<protein>
    <submittedName>
        <fullName evidence="1">Uncharacterized protein</fullName>
    </submittedName>
</protein>
<accession>A0ABP7FPE9</accession>
<gene>
    <name evidence="1" type="ORF">GCM10022402_25100</name>
</gene>
<organism evidence="1 2">
    <name type="scientific">Salinactinospora qingdaonensis</name>
    <dbReference type="NCBI Taxonomy" id="702744"/>
    <lineage>
        <taxon>Bacteria</taxon>
        <taxon>Bacillati</taxon>
        <taxon>Actinomycetota</taxon>
        <taxon>Actinomycetes</taxon>
        <taxon>Streptosporangiales</taxon>
        <taxon>Nocardiopsidaceae</taxon>
        <taxon>Salinactinospora</taxon>
    </lineage>
</organism>
<dbReference type="Proteomes" id="UP001500908">
    <property type="component" value="Unassembled WGS sequence"/>
</dbReference>